<proteinExistence type="predicted"/>
<dbReference type="Proteomes" id="UP000092840">
    <property type="component" value="Unassembled WGS sequence"/>
</dbReference>
<dbReference type="InterPro" id="IPR010852">
    <property type="entry name" value="ABATE"/>
</dbReference>
<dbReference type="Pfam" id="PF11706">
    <property type="entry name" value="zf-CGNR"/>
    <property type="match status" value="1"/>
</dbReference>
<dbReference type="PANTHER" id="PTHR35525">
    <property type="entry name" value="BLL6575 PROTEIN"/>
    <property type="match status" value="1"/>
</dbReference>
<dbReference type="EMBL" id="FLRA01000012">
    <property type="protein sequence ID" value="SBT17614.1"/>
    <property type="molecule type" value="Genomic_DNA"/>
</dbReference>
<reference evidence="2 5" key="1">
    <citation type="submission" date="2016-06" db="EMBL/GenBank/DDBJ databases">
        <authorList>
            <person name="Kjaerup R.B."/>
            <person name="Dalgaard T.S."/>
            <person name="Juul-Madsen H.R."/>
        </authorList>
    </citation>
    <scope>NUCLEOTIDE SEQUENCE [LARGE SCALE GENOMIC DNA]</scope>
    <source>
        <strain evidence="2 5">CECT 5115</strain>
    </source>
</reference>
<evidence type="ECO:0000313" key="3">
    <source>
        <dbReference type="EMBL" id="SBT19940.1"/>
    </source>
</evidence>
<dbReference type="SUPFAM" id="SSF160904">
    <property type="entry name" value="Jann2411-like"/>
    <property type="match status" value="1"/>
</dbReference>
<protein>
    <submittedName>
        <fullName evidence="2">CGNR zinc finger</fullName>
    </submittedName>
</protein>
<organism evidence="2 5">
    <name type="scientific">Marinomonas gallaica</name>
    <dbReference type="NCBI Taxonomy" id="1806667"/>
    <lineage>
        <taxon>Bacteria</taxon>
        <taxon>Pseudomonadati</taxon>
        <taxon>Pseudomonadota</taxon>
        <taxon>Gammaproteobacteria</taxon>
        <taxon>Oceanospirillales</taxon>
        <taxon>Oceanospirillaceae</taxon>
        <taxon>Marinomonas</taxon>
    </lineage>
</organism>
<accession>A0A1C3JQY0</accession>
<keyword evidence="4" id="KW-1185">Reference proteome</keyword>
<name>A0A1C3JQY0_9GAMM</name>
<evidence type="ECO:0000313" key="4">
    <source>
        <dbReference type="Proteomes" id="UP000092840"/>
    </source>
</evidence>
<reference evidence="3 4" key="2">
    <citation type="submission" date="2016-06" db="EMBL/GenBank/DDBJ databases">
        <authorList>
            <person name="Rodrigo-Torres L."/>
            <person name="Arahal D.R."/>
        </authorList>
    </citation>
    <scope>NUCLEOTIDE SEQUENCE [LARGE SCALE GENOMIC DNA]</scope>
    <source>
        <strain evidence="3 4">CECT 5116</strain>
    </source>
</reference>
<dbReference type="Proteomes" id="UP000092871">
    <property type="component" value="Unassembled WGS sequence"/>
</dbReference>
<evidence type="ECO:0000313" key="2">
    <source>
        <dbReference type="EMBL" id="SBT17614.1"/>
    </source>
</evidence>
<dbReference type="OrthoDB" id="9808437at2"/>
<dbReference type="InterPro" id="IPR023286">
    <property type="entry name" value="ABATE_dom_sf"/>
</dbReference>
<dbReference type="Gene3D" id="1.10.3300.10">
    <property type="entry name" value="Jann2411-like domain"/>
    <property type="match status" value="1"/>
</dbReference>
<dbReference type="AlphaFoldDB" id="A0A1C3JQY0"/>
<gene>
    <name evidence="2" type="ORF">MGA5115_01730</name>
    <name evidence="3" type="ORF">MGA5116_00523</name>
</gene>
<evidence type="ECO:0000313" key="5">
    <source>
        <dbReference type="Proteomes" id="UP000092871"/>
    </source>
</evidence>
<evidence type="ECO:0000259" key="1">
    <source>
        <dbReference type="Pfam" id="PF11706"/>
    </source>
</evidence>
<dbReference type="PANTHER" id="PTHR35525:SF3">
    <property type="entry name" value="BLL6575 PROTEIN"/>
    <property type="match status" value="1"/>
</dbReference>
<dbReference type="InterPro" id="IPR021005">
    <property type="entry name" value="Znf_CGNR"/>
</dbReference>
<dbReference type="EMBL" id="FLRB01000005">
    <property type="protein sequence ID" value="SBT19940.1"/>
    <property type="molecule type" value="Genomic_DNA"/>
</dbReference>
<sequence length="202" mass="23182">MGWAVIKQNSFSFLGGHPTLDFINTVVDQDKDRGCSSIAQWERFLEWVSASGMFTDVQIKAFHQIVSSAEQEQLLKVIHKLREKEYAVLSDIAMNGFQPNKPLLELESKIKEAIGRASLSAAPEGYQWQPDMAQKLWIEDAFLFSFEQLLRSQELKKLKECGRCSWLFLDKGRGRGRRWCDMSTCGNRAKLATFRNRAREEG</sequence>
<feature type="domain" description="Zinc finger CGNR" evidence="1">
    <location>
        <begin position="158"/>
        <end position="197"/>
    </location>
</feature>